<proteinExistence type="predicted"/>
<accession>A0ABP4ISM0</accession>
<sequence>MTTAHKPGHSRTLVIAGPVYVDPGQQQAFVDAHKDLITAARAFQGCLDIAVTPDPVDPARVYLFELWESDERLQEWRAMAPVPADVPPIVRDEVQLHQISASGAPF</sequence>
<dbReference type="SUPFAM" id="SSF54909">
    <property type="entry name" value="Dimeric alpha+beta barrel"/>
    <property type="match status" value="1"/>
</dbReference>
<feature type="domain" description="ABM" evidence="1">
    <location>
        <begin position="13"/>
        <end position="102"/>
    </location>
</feature>
<keyword evidence="2" id="KW-0560">Oxidoreductase</keyword>
<dbReference type="Gene3D" id="3.30.70.100">
    <property type="match status" value="1"/>
</dbReference>
<dbReference type="Proteomes" id="UP001501414">
    <property type="component" value="Unassembled WGS sequence"/>
</dbReference>
<reference evidence="3" key="1">
    <citation type="journal article" date="2019" name="Int. J. Syst. Evol. Microbiol.">
        <title>The Global Catalogue of Microorganisms (GCM) 10K type strain sequencing project: providing services to taxonomists for standard genome sequencing and annotation.</title>
        <authorList>
            <consortium name="The Broad Institute Genomics Platform"/>
            <consortium name="The Broad Institute Genome Sequencing Center for Infectious Disease"/>
            <person name="Wu L."/>
            <person name="Ma J."/>
        </authorList>
    </citation>
    <scope>NUCLEOTIDE SEQUENCE [LARGE SCALE GENOMIC DNA]</scope>
    <source>
        <strain evidence="3">JCM 11896</strain>
    </source>
</reference>
<dbReference type="InterPro" id="IPR007138">
    <property type="entry name" value="ABM_dom"/>
</dbReference>
<gene>
    <name evidence="2" type="ORF">GCM10009613_51000</name>
</gene>
<dbReference type="PROSITE" id="PS51725">
    <property type="entry name" value="ABM"/>
    <property type="match status" value="1"/>
</dbReference>
<dbReference type="EMBL" id="BAAAJK010000036">
    <property type="protein sequence ID" value="GAA1397814.1"/>
    <property type="molecule type" value="Genomic_DNA"/>
</dbReference>
<dbReference type="Pfam" id="PF03992">
    <property type="entry name" value="ABM"/>
    <property type="match status" value="1"/>
</dbReference>
<protein>
    <submittedName>
        <fullName evidence="2">Antibiotic biosynthesis monooxygenase</fullName>
    </submittedName>
</protein>
<organism evidence="2 3">
    <name type="scientific">Pseudonocardia kongjuensis</name>
    <dbReference type="NCBI Taxonomy" id="102227"/>
    <lineage>
        <taxon>Bacteria</taxon>
        <taxon>Bacillati</taxon>
        <taxon>Actinomycetota</taxon>
        <taxon>Actinomycetes</taxon>
        <taxon>Pseudonocardiales</taxon>
        <taxon>Pseudonocardiaceae</taxon>
        <taxon>Pseudonocardia</taxon>
    </lineage>
</organism>
<comment type="caution">
    <text evidence="2">The sequence shown here is derived from an EMBL/GenBank/DDBJ whole genome shotgun (WGS) entry which is preliminary data.</text>
</comment>
<evidence type="ECO:0000313" key="3">
    <source>
        <dbReference type="Proteomes" id="UP001501414"/>
    </source>
</evidence>
<name>A0ABP4ISM0_9PSEU</name>
<dbReference type="InterPro" id="IPR011008">
    <property type="entry name" value="Dimeric_a/b-barrel"/>
</dbReference>
<evidence type="ECO:0000313" key="2">
    <source>
        <dbReference type="EMBL" id="GAA1397814.1"/>
    </source>
</evidence>
<dbReference type="GO" id="GO:0004497">
    <property type="term" value="F:monooxygenase activity"/>
    <property type="evidence" value="ECO:0007669"/>
    <property type="project" value="UniProtKB-KW"/>
</dbReference>
<evidence type="ECO:0000259" key="1">
    <source>
        <dbReference type="PROSITE" id="PS51725"/>
    </source>
</evidence>
<keyword evidence="2" id="KW-0503">Monooxygenase</keyword>
<keyword evidence="3" id="KW-1185">Reference proteome</keyword>
<dbReference type="RefSeq" id="WP_344026917.1">
    <property type="nucleotide sequence ID" value="NZ_BAAAJK010000036.1"/>
</dbReference>